<dbReference type="Pfam" id="PF01266">
    <property type="entry name" value="DAO"/>
    <property type="match status" value="1"/>
</dbReference>
<evidence type="ECO:0000313" key="4">
    <source>
        <dbReference type="Proteomes" id="UP000318478"/>
    </source>
</evidence>
<organism evidence="3 4">
    <name type="scientific">Posidoniimonas polymericola</name>
    <dbReference type="NCBI Taxonomy" id="2528002"/>
    <lineage>
        <taxon>Bacteria</taxon>
        <taxon>Pseudomonadati</taxon>
        <taxon>Planctomycetota</taxon>
        <taxon>Planctomycetia</taxon>
        <taxon>Pirellulales</taxon>
        <taxon>Lacipirellulaceae</taxon>
        <taxon>Posidoniimonas</taxon>
    </lineage>
</organism>
<comment type="caution">
    <text evidence="3">The sequence shown here is derived from an EMBL/GenBank/DDBJ whole genome shotgun (WGS) entry which is preliminary data.</text>
</comment>
<dbReference type="InterPro" id="IPR036188">
    <property type="entry name" value="FAD/NAD-bd_sf"/>
</dbReference>
<dbReference type="SUPFAM" id="SSF54373">
    <property type="entry name" value="FAD-linked reductases, C-terminal domain"/>
    <property type="match status" value="1"/>
</dbReference>
<dbReference type="Gene3D" id="3.50.50.60">
    <property type="entry name" value="FAD/NAD(P)-binding domain"/>
    <property type="match status" value="1"/>
</dbReference>
<dbReference type="GO" id="GO:0043799">
    <property type="term" value="F:glycine oxidase activity"/>
    <property type="evidence" value="ECO:0007669"/>
    <property type="project" value="UniProtKB-EC"/>
</dbReference>
<dbReference type="EMBL" id="SJPO01000006">
    <property type="protein sequence ID" value="TWT76023.1"/>
    <property type="molecule type" value="Genomic_DNA"/>
</dbReference>
<dbReference type="EC" id="1.4.3.19" evidence="3"/>
<gene>
    <name evidence="3" type="primary">thiO</name>
    <name evidence="3" type="ORF">Pla123a_28090</name>
</gene>
<dbReference type="PANTHER" id="PTHR13847:SF289">
    <property type="entry name" value="GLYCINE OXIDASE"/>
    <property type="match status" value="1"/>
</dbReference>
<evidence type="ECO:0000259" key="2">
    <source>
        <dbReference type="Pfam" id="PF01266"/>
    </source>
</evidence>
<feature type="domain" description="FAD dependent oxidoreductase" evidence="2">
    <location>
        <begin position="2"/>
        <end position="346"/>
    </location>
</feature>
<dbReference type="Proteomes" id="UP000318478">
    <property type="component" value="Unassembled WGS sequence"/>
</dbReference>
<proteinExistence type="predicted"/>
<protein>
    <submittedName>
        <fullName evidence="3">Glycine oxidase</fullName>
        <ecNumber evidence="3">1.4.3.19</ecNumber>
    </submittedName>
</protein>
<dbReference type="GO" id="GO:0005737">
    <property type="term" value="C:cytoplasm"/>
    <property type="evidence" value="ECO:0007669"/>
    <property type="project" value="TreeGrafter"/>
</dbReference>
<keyword evidence="1 3" id="KW-0560">Oxidoreductase</keyword>
<evidence type="ECO:0000256" key="1">
    <source>
        <dbReference type="ARBA" id="ARBA00023002"/>
    </source>
</evidence>
<dbReference type="InterPro" id="IPR006076">
    <property type="entry name" value="FAD-dep_OxRdtase"/>
</dbReference>
<name>A0A5C5YM26_9BACT</name>
<accession>A0A5C5YM26</accession>
<dbReference type="AlphaFoldDB" id="A0A5C5YM26"/>
<evidence type="ECO:0000313" key="3">
    <source>
        <dbReference type="EMBL" id="TWT76023.1"/>
    </source>
</evidence>
<sequence length="364" mass="39677">MIGAGVVGLSVAEELLSHGLTVTVFDRQRAGREASWAGAGILPPGSRYSSHPAIEELAALSDPLNERLSQRLREFTGLDDGFWRCGALYFAGDDRQHRELAAMYDRWRGRGIAVNVIDQADLADLAPYASDELERFAAEGRAHYVPSESQARNPRRLRALTALCQAWGGRVIEHSEVVEIAESPEQVTLRLADGDRFVAGRVVIANGAWASRFLPQRDGIDWVRPVRGQMLLLSRPESIEPLGMNLHVGPHYLAPRTDGRVLAGATVEEAAFDKSTTAAGCGRLLHFVNQTGLGGLRLEQAWAGLRPATADELPLIGPASERTYVAAGHFRAGLQFASATAMLIREQMLGQPPTMDVSPFRIDR</sequence>
<keyword evidence="4" id="KW-1185">Reference proteome</keyword>
<reference evidence="3 4" key="1">
    <citation type="submission" date="2019-02" db="EMBL/GenBank/DDBJ databases">
        <title>Deep-cultivation of Planctomycetes and their phenomic and genomic characterization uncovers novel biology.</title>
        <authorList>
            <person name="Wiegand S."/>
            <person name="Jogler M."/>
            <person name="Boedeker C."/>
            <person name="Pinto D."/>
            <person name="Vollmers J."/>
            <person name="Rivas-Marin E."/>
            <person name="Kohn T."/>
            <person name="Peeters S.H."/>
            <person name="Heuer A."/>
            <person name="Rast P."/>
            <person name="Oberbeckmann S."/>
            <person name="Bunk B."/>
            <person name="Jeske O."/>
            <person name="Meyerdierks A."/>
            <person name="Storesund J.E."/>
            <person name="Kallscheuer N."/>
            <person name="Luecker S."/>
            <person name="Lage O.M."/>
            <person name="Pohl T."/>
            <person name="Merkel B.J."/>
            <person name="Hornburger P."/>
            <person name="Mueller R.-W."/>
            <person name="Bruemmer F."/>
            <person name="Labrenz M."/>
            <person name="Spormann A.M."/>
            <person name="Op Den Camp H."/>
            <person name="Overmann J."/>
            <person name="Amann R."/>
            <person name="Jetten M.S.M."/>
            <person name="Mascher T."/>
            <person name="Medema M.H."/>
            <person name="Devos D.P."/>
            <person name="Kaster A.-K."/>
            <person name="Ovreas L."/>
            <person name="Rohde M."/>
            <person name="Galperin M.Y."/>
            <person name="Jogler C."/>
        </authorList>
    </citation>
    <scope>NUCLEOTIDE SEQUENCE [LARGE SCALE GENOMIC DNA]</scope>
    <source>
        <strain evidence="3 4">Pla123a</strain>
    </source>
</reference>
<dbReference type="SUPFAM" id="SSF51905">
    <property type="entry name" value="FAD/NAD(P)-binding domain"/>
    <property type="match status" value="1"/>
</dbReference>
<dbReference type="Gene3D" id="3.30.9.10">
    <property type="entry name" value="D-Amino Acid Oxidase, subunit A, domain 2"/>
    <property type="match status" value="1"/>
</dbReference>
<dbReference type="PANTHER" id="PTHR13847">
    <property type="entry name" value="SARCOSINE DEHYDROGENASE-RELATED"/>
    <property type="match status" value="1"/>
</dbReference>